<dbReference type="PANTHER" id="PTHR43075:SF1">
    <property type="entry name" value="FORMATE LYASE ACTIVATING ENZYME, PUTATIVE (AFU_ORTHOLOGUE AFUA_2G15630)-RELATED"/>
    <property type="match status" value="1"/>
</dbReference>
<feature type="domain" description="Radical SAM core" evidence="5">
    <location>
        <begin position="167"/>
        <end position="322"/>
    </location>
</feature>
<evidence type="ECO:0000256" key="3">
    <source>
        <dbReference type="ARBA" id="ARBA00023004"/>
    </source>
</evidence>
<dbReference type="STRING" id="1273541.Pyrde_1079"/>
<dbReference type="CDD" id="cd01335">
    <property type="entry name" value="Radical_SAM"/>
    <property type="match status" value="1"/>
</dbReference>
<evidence type="ECO:0000256" key="2">
    <source>
        <dbReference type="ARBA" id="ARBA00022723"/>
    </source>
</evidence>
<keyword evidence="1" id="KW-0949">S-adenosyl-L-methionine</keyword>
<dbReference type="AlphaFoldDB" id="A0A0P0N3A8"/>
<evidence type="ECO:0000256" key="1">
    <source>
        <dbReference type="ARBA" id="ARBA00022691"/>
    </source>
</evidence>
<dbReference type="SFLD" id="SFLDS00029">
    <property type="entry name" value="Radical_SAM"/>
    <property type="match status" value="1"/>
</dbReference>
<dbReference type="GO" id="GO:0046872">
    <property type="term" value="F:metal ion binding"/>
    <property type="evidence" value="ECO:0007669"/>
    <property type="project" value="UniProtKB-KW"/>
</dbReference>
<dbReference type="Pfam" id="PF04055">
    <property type="entry name" value="Radical_SAM"/>
    <property type="match status" value="1"/>
</dbReference>
<dbReference type="SFLD" id="SFLDG01099">
    <property type="entry name" value="Uncharacterised_Radical_SAM_Su"/>
    <property type="match status" value="1"/>
</dbReference>
<dbReference type="Proteomes" id="UP000058613">
    <property type="component" value="Chromosome"/>
</dbReference>
<dbReference type="SUPFAM" id="SSF102114">
    <property type="entry name" value="Radical SAM enzymes"/>
    <property type="match status" value="1"/>
</dbReference>
<dbReference type="InterPro" id="IPR007197">
    <property type="entry name" value="rSAM"/>
</dbReference>
<evidence type="ECO:0000259" key="5">
    <source>
        <dbReference type="Pfam" id="PF04055"/>
    </source>
</evidence>
<dbReference type="InterPro" id="IPR040085">
    <property type="entry name" value="MJ0674-like"/>
</dbReference>
<keyword evidence="3" id="KW-0408">Iron</keyword>
<dbReference type="PANTHER" id="PTHR43075">
    <property type="entry name" value="FORMATE LYASE ACTIVATING ENZYME, PUTATIVE (AFU_ORTHOLOGUE AFUA_2G15630)-RELATED"/>
    <property type="match status" value="1"/>
</dbReference>
<gene>
    <name evidence="6" type="ORF">Pyrde_1079</name>
</gene>
<dbReference type="KEGG" id="pdl:Pyrde_1079"/>
<accession>A0A0P0N3A8</accession>
<keyword evidence="4" id="KW-0411">Iron-sulfur</keyword>
<dbReference type="RefSeq" id="WP_420806966.1">
    <property type="nucleotide sequence ID" value="NZ_CP013011.1"/>
</dbReference>
<dbReference type="InterPro" id="IPR058240">
    <property type="entry name" value="rSAM_sf"/>
</dbReference>
<reference evidence="6 7" key="1">
    <citation type="submission" date="2015-10" db="EMBL/GenBank/DDBJ databases">
        <title>Complete genome sequence of hyperthermophilic archaeon Pyrodictium delaneyi Su06.</title>
        <authorList>
            <person name="Jung J.-H."/>
            <person name="Lin J."/>
            <person name="Holden J.F."/>
            <person name="Park C.-S."/>
        </authorList>
    </citation>
    <scope>NUCLEOTIDE SEQUENCE [LARGE SCALE GENOMIC DNA]</scope>
    <source>
        <strain evidence="6 7">Su06</strain>
    </source>
</reference>
<protein>
    <recommendedName>
        <fullName evidence="5">Radical SAM core domain-containing protein</fullName>
    </recommendedName>
</protein>
<dbReference type="GeneID" id="26099417"/>
<dbReference type="GO" id="GO:0051536">
    <property type="term" value="F:iron-sulfur cluster binding"/>
    <property type="evidence" value="ECO:0007669"/>
    <property type="project" value="UniProtKB-KW"/>
</dbReference>
<name>A0A0P0N3A8_9CREN</name>
<dbReference type="GO" id="GO:0003824">
    <property type="term" value="F:catalytic activity"/>
    <property type="evidence" value="ECO:0007669"/>
    <property type="project" value="InterPro"/>
</dbReference>
<evidence type="ECO:0000256" key="4">
    <source>
        <dbReference type="ARBA" id="ARBA00023014"/>
    </source>
</evidence>
<evidence type="ECO:0000313" key="6">
    <source>
        <dbReference type="EMBL" id="ALL01127.1"/>
    </source>
</evidence>
<dbReference type="EMBL" id="CP013011">
    <property type="protein sequence ID" value="ALL01127.1"/>
    <property type="molecule type" value="Genomic_DNA"/>
</dbReference>
<organism evidence="6 7">
    <name type="scientific">Pyrodictium delaneyi</name>
    <dbReference type="NCBI Taxonomy" id="1273541"/>
    <lineage>
        <taxon>Archaea</taxon>
        <taxon>Thermoproteota</taxon>
        <taxon>Thermoprotei</taxon>
        <taxon>Desulfurococcales</taxon>
        <taxon>Pyrodictiaceae</taxon>
        <taxon>Pyrodictium</taxon>
    </lineage>
</organism>
<proteinExistence type="predicted"/>
<dbReference type="PATRIC" id="fig|1273541.4.peg.1159"/>
<sequence length="385" mass="45236">MVFDRYAPERLWRMVRPDAVYVWSDEEVRKRLSWYYGVMTNELPAKFMIARVVEVDENPYSLDYDSLTDVKRRAKKEFEKLFNQARSGRLTFDIFAREFKERPRYSLLDVDAALARLLSKPCRLCERRCMIDRSKRIGACRLDDKVYVHSWFHHLGEEAPLVPSGTIFYGGCNFSCVYCQNYDISQVVPRYGEVVDTRRLAWIQRMLRMHGARNINHVGGEPTPNLPIIVESLLYLDVNVPHIWNSNMYMTVETMDILVDIIDLWLPDFKYGNNKCAMRLSAVPRYFEVVTRNLRIAVESGDMIIRHLVLPGHVECCSIKVLKWIAANLPLDRILVNIMDQYRPEHLVAKYPKRWPELARPVYREEVDRVCAYAKRLGIIYEPVS</sequence>
<evidence type="ECO:0000313" key="7">
    <source>
        <dbReference type="Proteomes" id="UP000058613"/>
    </source>
</evidence>
<keyword evidence="2" id="KW-0479">Metal-binding</keyword>
<dbReference type="Gene3D" id="3.20.20.70">
    <property type="entry name" value="Aldolase class I"/>
    <property type="match status" value="1"/>
</dbReference>
<dbReference type="InterPro" id="IPR013785">
    <property type="entry name" value="Aldolase_TIM"/>
</dbReference>